<protein>
    <recommendedName>
        <fullName evidence="3">Thioredoxin domain-containing protein</fullName>
    </recommendedName>
</protein>
<dbReference type="RefSeq" id="WP_204012986.1">
    <property type="nucleotide sequence ID" value="NZ_BOPG01000116.1"/>
</dbReference>
<name>A0A8J3ZHR6_9ACTN</name>
<sequence>MASVMYSLTVLALMGVVLLLIATSAMLKMIRDLQAAVIDLQTHGGPALAGTPAMTIAEYASGDEQPTYVLVVSASCPACRERSREFVDLATEYAGGHLAALTEEPACATWFDGTGVAVAVDPMLLGRIGVGVTPTLLKYGADGTESWRRVVGSVGDLRRLLDLRAATSDPIGAMETTARRTS</sequence>
<evidence type="ECO:0008006" key="3">
    <source>
        <dbReference type="Google" id="ProtNLM"/>
    </source>
</evidence>
<evidence type="ECO:0000313" key="1">
    <source>
        <dbReference type="EMBL" id="GIJ64429.1"/>
    </source>
</evidence>
<dbReference type="InterPro" id="IPR036249">
    <property type="entry name" value="Thioredoxin-like_sf"/>
</dbReference>
<evidence type="ECO:0000313" key="2">
    <source>
        <dbReference type="Proteomes" id="UP000612585"/>
    </source>
</evidence>
<keyword evidence="2" id="KW-1185">Reference proteome</keyword>
<accession>A0A8J3ZHR6</accession>
<comment type="caution">
    <text evidence="1">The sequence shown here is derived from an EMBL/GenBank/DDBJ whole genome shotgun (WGS) entry which is preliminary data.</text>
</comment>
<proteinExistence type="predicted"/>
<reference evidence="1" key="1">
    <citation type="submission" date="2021-01" db="EMBL/GenBank/DDBJ databases">
        <title>Whole genome shotgun sequence of Virgisporangium aurantiacum NBRC 16421.</title>
        <authorList>
            <person name="Komaki H."/>
            <person name="Tamura T."/>
        </authorList>
    </citation>
    <scope>NUCLEOTIDE SEQUENCE</scope>
    <source>
        <strain evidence="1">NBRC 16421</strain>
    </source>
</reference>
<dbReference type="AlphaFoldDB" id="A0A8J3ZHR6"/>
<organism evidence="1 2">
    <name type="scientific">Virgisporangium aurantiacum</name>
    <dbReference type="NCBI Taxonomy" id="175570"/>
    <lineage>
        <taxon>Bacteria</taxon>
        <taxon>Bacillati</taxon>
        <taxon>Actinomycetota</taxon>
        <taxon>Actinomycetes</taxon>
        <taxon>Micromonosporales</taxon>
        <taxon>Micromonosporaceae</taxon>
        <taxon>Virgisporangium</taxon>
    </lineage>
</organism>
<dbReference type="SUPFAM" id="SSF52833">
    <property type="entry name" value="Thioredoxin-like"/>
    <property type="match status" value="1"/>
</dbReference>
<dbReference type="EMBL" id="BOPG01000116">
    <property type="protein sequence ID" value="GIJ64429.1"/>
    <property type="molecule type" value="Genomic_DNA"/>
</dbReference>
<gene>
    <name evidence="1" type="ORF">Vau01_119450</name>
</gene>
<dbReference type="Proteomes" id="UP000612585">
    <property type="component" value="Unassembled WGS sequence"/>
</dbReference>